<dbReference type="PANTHER" id="PTHR47510:SF3">
    <property type="entry name" value="ENDO_EXONUCLEASE_PHOSPHATASE DOMAIN-CONTAINING PROTEIN"/>
    <property type="match status" value="1"/>
</dbReference>
<evidence type="ECO:0000313" key="3">
    <source>
        <dbReference type="Proteomes" id="UP001249851"/>
    </source>
</evidence>
<reference evidence="2" key="2">
    <citation type="journal article" date="2023" name="Science">
        <title>Genomic signatures of disease resistance in endangered staghorn corals.</title>
        <authorList>
            <person name="Vollmer S.V."/>
            <person name="Selwyn J.D."/>
            <person name="Despard B.A."/>
            <person name="Roesel C.L."/>
        </authorList>
    </citation>
    <scope>NUCLEOTIDE SEQUENCE</scope>
    <source>
        <strain evidence="2">K2</strain>
    </source>
</reference>
<protein>
    <recommendedName>
        <fullName evidence="4">CUE domain-containing protein</fullName>
    </recommendedName>
</protein>
<dbReference type="Gene3D" id="3.60.10.10">
    <property type="entry name" value="Endonuclease/exonuclease/phosphatase"/>
    <property type="match status" value="1"/>
</dbReference>
<name>A0AAD9QRE8_ACRCE</name>
<dbReference type="EMBL" id="JARQWQ010000019">
    <property type="protein sequence ID" value="KAK2565735.1"/>
    <property type="molecule type" value="Genomic_DNA"/>
</dbReference>
<comment type="caution">
    <text evidence="2">The sequence shown here is derived from an EMBL/GenBank/DDBJ whole genome shotgun (WGS) entry which is preliminary data.</text>
</comment>
<organism evidence="2 3">
    <name type="scientific">Acropora cervicornis</name>
    <name type="common">Staghorn coral</name>
    <dbReference type="NCBI Taxonomy" id="6130"/>
    <lineage>
        <taxon>Eukaryota</taxon>
        <taxon>Metazoa</taxon>
        <taxon>Cnidaria</taxon>
        <taxon>Anthozoa</taxon>
        <taxon>Hexacorallia</taxon>
        <taxon>Scleractinia</taxon>
        <taxon>Astrocoeniina</taxon>
        <taxon>Acroporidae</taxon>
        <taxon>Acropora</taxon>
    </lineage>
</organism>
<keyword evidence="3" id="KW-1185">Reference proteome</keyword>
<feature type="region of interest" description="Disordered" evidence="1">
    <location>
        <begin position="26"/>
        <end position="47"/>
    </location>
</feature>
<dbReference type="SUPFAM" id="SSF56219">
    <property type="entry name" value="DNase I-like"/>
    <property type="match status" value="1"/>
</dbReference>
<dbReference type="AlphaFoldDB" id="A0AAD9QRE8"/>
<dbReference type="PANTHER" id="PTHR47510">
    <property type="entry name" value="REVERSE TRANSCRIPTASE DOMAIN-CONTAINING PROTEIN"/>
    <property type="match status" value="1"/>
</dbReference>
<feature type="non-terminal residue" evidence="2">
    <location>
        <position position="1"/>
    </location>
</feature>
<proteinExistence type="predicted"/>
<dbReference type="InterPro" id="IPR035983">
    <property type="entry name" value="Hect_E3_ubiquitin_ligase"/>
</dbReference>
<dbReference type="GO" id="GO:0004842">
    <property type="term" value="F:ubiquitin-protein transferase activity"/>
    <property type="evidence" value="ECO:0007669"/>
    <property type="project" value="InterPro"/>
</dbReference>
<dbReference type="Proteomes" id="UP001249851">
    <property type="component" value="Unassembled WGS sequence"/>
</dbReference>
<dbReference type="SUPFAM" id="SSF56204">
    <property type="entry name" value="Hect, E3 ligase catalytic domain"/>
    <property type="match status" value="1"/>
</dbReference>
<dbReference type="InterPro" id="IPR036691">
    <property type="entry name" value="Endo/exonu/phosph_ase_sf"/>
</dbReference>
<reference evidence="2" key="1">
    <citation type="journal article" date="2023" name="G3 (Bethesda)">
        <title>Whole genome assembly and annotation of the endangered Caribbean coral Acropora cervicornis.</title>
        <authorList>
            <person name="Selwyn J.D."/>
            <person name="Vollmer S.V."/>
        </authorList>
    </citation>
    <scope>NUCLEOTIDE SEQUENCE</scope>
    <source>
        <strain evidence="2">K2</strain>
    </source>
</reference>
<evidence type="ECO:0008006" key="4">
    <source>
        <dbReference type="Google" id="ProtNLM"/>
    </source>
</evidence>
<evidence type="ECO:0000256" key="1">
    <source>
        <dbReference type="SAM" id="MobiDB-lite"/>
    </source>
</evidence>
<accession>A0AAD9QRE8</accession>
<dbReference type="CDD" id="cd14279">
    <property type="entry name" value="CUE"/>
    <property type="match status" value="1"/>
</dbReference>
<gene>
    <name evidence="2" type="ORF">P5673_010913</name>
</gene>
<evidence type="ECO:0000313" key="2">
    <source>
        <dbReference type="EMBL" id="KAK2565735.1"/>
    </source>
</evidence>
<sequence length="816" mass="92381">MNAARVLSISGQGSIYLRPDKVLHKNSEEVDGDSDLDKCPWDTQEDDLEDVKTPERLLTPEPQTVAAGASAMDQEKSFLVLKEMFPQTKEEVLKLAYDCSNSLEEAASLLADGSSSPELESKSTHMSLELLIEELRGKMSDAFDRKKLRLLKIIGTIIIHSVLRGGPGFPFFSSALYWYLATGSVDAAIQKLCFDDAYNENKTSVIQAILFHDAIGRTKAALDQLRDGLSCLSFLEKMNKYPVLFEELFVFKGSSLTTEAVVSRLMFPTCMDKEEKRVDGFLTEFLMASPQDTLKMFLTFVTSAPCLPYFGLQTLSVKFSDQSSDLSLLPLVCVRLHCEKCLSMKIILSCLLRQFCKHVESHLIGFFENFTVHVSEAISTTVLLLRITGALGNVGQRRKGGGLLVYARNDVEVVRRSDLESPTIESLWIEVCPPKSYGFLVGVLYRPPTASNHAVKDYMSILESGLQQAVTRGKEVIILGDLNCDLLAKRNNTSVECKQLKGLLRSENFTQLIHQPMRIIRDSQTLLDIIATNAPHNIKESGVLSLSLSDHDFVYCLRKLNWVKTPPEVECFRNYVKYDPLKFCDDLRNVDWNANENSHDETNVNNVCVDNAWSRFKAIFLQVSDPHAPFIQKRVRGRDCPWITGQIKREIRHRDFLLKKARKSKLDEDWLAYRTVRNRVPNVVRRAKQTYNKKLIKDHQDDSKTFWKTMKKILPGEKKSSVIKNIQVDGKLCTNNKKIANAFNMFFTSAVTRLRQSLDLGSNARKFTHVVNHSLPDFKFKMVDESFTLNALRQLKTNKSGGLDDISPRLLKDAAE</sequence>